<reference evidence="3 4" key="1">
    <citation type="submission" date="2021-01" db="EMBL/GenBank/DDBJ databases">
        <title>Whole genome shotgun sequence of Asanoa siamensis NBRC 107932.</title>
        <authorList>
            <person name="Komaki H."/>
            <person name="Tamura T."/>
        </authorList>
    </citation>
    <scope>NUCLEOTIDE SEQUENCE [LARGE SCALE GENOMIC DNA]</scope>
    <source>
        <strain evidence="3 4">NBRC 107932</strain>
    </source>
</reference>
<feature type="transmembrane region" description="Helical" evidence="2">
    <location>
        <begin position="117"/>
        <end position="141"/>
    </location>
</feature>
<feature type="region of interest" description="Disordered" evidence="1">
    <location>
        <begin position="339"/>
        <end position="395"/>
    </location>
</feature>
<dbReference type="RefSeq" id="WP_203714606.1">
    <property type="nucleotide sequence ID" value="NZ_BONE01000028.1"/>
</dbReference>
<feature type="transmembrane region" description="Helical" evidence="2">
    <location>
        <begin position="204"/>
        <end position="221"/>
    </location>
</feature>
<feature type="transmembrane region" description="Helical" evidence="2">
    <location>
        <begin position="176"/>
        <end position="197"/>
    </location>
</feature>
<feature type="transmembrane region" description="Helical" evidence="2">
    <location>
        <begin position="36"/>
        <end position="54"/>
    </location>
</feature>
<evidence type="ECO:0000256" key="1">
    <source>
        <dbReference type="SAM" id="MobiDB-lite"/>
    </source>
</evidence>
<organism evidence="3 4">
    <name type="scientific">Asanoa siamensis</name>
    <dbReference type="NCBI Taxonomy" id="926357"/>
    <lineage>
        <taxon>Bacteria</taxon>
        <taxon>Bacillati</taxon>
        <taxon>Actinomycetota</taxon>
        <taxon>Actinomycetes</taxon>
        <taxon>Micromonosporales</taxon>
        <taxon>Micromonosporaceae</taxon>
        <taxon>Asanoa</taxon>
    </lineage>
</organism>
<keyword evidence="4" id="KW-1185">Reference proteome</keyword>
<evidence type="ECO:0008006" key="5">
    <source>
        <dbReference type="Google" id="ProtNLM"/>
    </source>
</evidence>
<feature type="transmembrane region" description="Helical" evidence="2">
    <location>
        <begin position="266"/>
        <end position="288"/>
    </location>
</feature>
<name>A0ABQ4CSC0_9ACTN</name>
<evidence type="ECO:0000256" key="2">
    <source>
        <dbReference type="SAM" id="Phobius"/>
    </source>
</evidence>
<comment type="caution">
    <text evidence="3">The sequence shown here is derived from an EMBL/GenBank/DDBJ whole genome shotgun (WGS) entry which is preliminary data.</text>
</comment>
<feature type="transmembrane region" description="Helical" evidence="2">
    <location>
        <begin position="75"/>
        <end position="97"/>
    </location>
</feature>
<evidence type="ECO:0000313" key="3">
    <source>
        <dbReference type="EMBL" id="GIF74180.1"/>
    </source>
</evidence>
<keyword evidence="2" id="KW-0812">Transmembrane</keyword>
<protein>
    <recommendedName>
        <fullName evidence="5">TrbL/VirB6 plasmid conjugal transfer protein</fullName>
    </recommendedName>
</protein>
<dbReference type="Proteomes" id="UP000604117">
    <property type="component" value="Unassembled WGS sequence"/>
</dbReference>
<feature type="compositionally biased region" description="Low complexity" evidence="1">
    <location>
        <begin position="376"/>
        <end position="395"/>
    </location>
</feature>
<feature type="transmembrane region" description="Helical" evidence="2">
    <location>
        <begin position="233"/>
        <end position="254"/>
    </location>
</feature>
<keyword evidence="2" id="KW-0472">Membrane</keyword>
<keyword evidence="2" id="KW-1133">Transmembrane helix</keyword>
<evidence type="ECO:0000313" key="4">
    <source>
        <dbReference type="Proteomes" id="UP000604117"/>
    </source>
</evidence>
<dbReference type="EMBL" id="BONE01000028">
    <property type="protein sequence ID" value="GIF74180.1"/>
    <property type="molecule type" value="Genomic_DNA"/>
</dbReference>
<accession>A0ABQ4CSC0</accession>
<gene>
    <name evidence="3" type="ORF">Asi02nite_36980</name>
</gene>
<sequence length="466" mass="46207">MCTPWDTTCIAAEVANTVANGMFAQVGQMLVAAAQWLINLSASWWVMVPSISLYPDRGNTDPYAATISSVANLRALILPITVIIATGGMLWNGLLMVLSRKPAPLVNVLRGLWNTALWSAVGVFGTNLLLAGTDGFATYVINLALGSVGEPSLGKRLGGLLLPAFLPGGLPAGGMPIGLVILISFIAMICAFIQAILMLFRDGAVLILAALTPLAASGSFTNATNGWLPKVMAWMLTLIFYKDFAAVTYAVMIWMTGENNSNDPRILLFGLAMMVAALVALPVLLRFFNWTVGSLQSGGGGLGMLATAGAAGMHAAASMRGSGGGSGVNEHARYLSDTFDRGNGSGLGPSSAPSPGPGPISGTGGGARPPVFQGDVSSGKVASVTSASGSGTAATTGATTGAAAAGAGAGASTGAATSAGVAASAATGPAAPIVAGAVVAVGAAAKTSRAAADSAAGAMSTSTKDG</sequence>
<proteinExistence type="predicted"/>